<name>A0A0A5G4E2_9BACI</name>
<dbReference type="GO" id="GO:0006654">
    <property type="term" value="P:phosphatidic acid biosynthetic process"/>
    <property type="evidence" value="ECO:0007669"/>
    <property type="project" value="TreeGrafter"/>
</dbReference>
<comment type="similarity">
    <text evidence="1 4">Belongs to the 1-acyl-sn-glycerol-3-phosphate acyltransferase family.</text>
</comment>
<dbReference type="EMBL" id="AVPG01000004">
    <property type="protein sequence ID" value="KGX87981.1"/>
    <property type="molecule type" value="Genomic_DNA"/>
</dbReference>
<dbReference type="eggNOG" id="COG0204">
    <property type="taxonomic scope" value="Bacteria"/>
</dbReference>
<keyword evidence="4" id="KW-0444">Lipid biosynthesis</keyword>
<keyword evidence="4" id="KW-0594">Phospholipid biosynthesis</keyword>
<dbReference type="SUPFAM" id="SSF69593">
    <property type="entry name" value="Glycerol-3-phosphate (1)-acyltransferase"/>
    <property type="match status" value="1"/>
</dbReference>
<evidence type="ECO:0000256" key="1">
    <source>
        <dbReference type="ARBA" id="ARBA00008655"/>
    </source>
</evidence>
<accession>A0A0A5G4E2</accession>
<dbReference type="STRING" id="1385512.N784_12870"/>
<dbReference type="InterPro" id="IPR002123">
    <property type="entry name" value="Plipid/glycerol_acylTrfase"/>
</dbReference>
<keyword evidence="3 4" id="KW-0012">Acyltransferase</keyword>
<dbReference type="PANTHER" id="PTHR10434">
    <property type="entry name" value="1-ACYL-SN-GLYCEROL-3-PHOSPHATE ACYLTRANSFERASE"/>
    <property type="match status" value="1"/>
</dbReference>
<comment type="catalytic activity">
    <reaction evidence="4">
        <text>a 1-acyl-sn-glycero-3-phosphate + an acyl-CoA = a 1,2-diacyl-sn-glycero-3-phosphate + CoA</text>
        <dbReference type="Rhea" id="RHEA:19709"/>
        <dbReference type="ChEBI" id="CHEBI:57287"/>
        <dbReference type="ChEBI" id="CHEBI:57970"/>
        <dbReference type="ChEBI" id="CHEBI:58342"/>
        <dbReference type="ChEBI" id="CHEBI:58608"/>
        <dbReference type="EC" id="2.3.1.51"/>
    </reaction>
</comment>
<dbReference type="CDD" id="cd07989">
    <property type="entry name" value="LPLAT_AGPAT-like"/>
    <property type="match status" value="1"/>
</dbReference>
<dbReference type="NCBIfam" id="TIGR00530">
    <property type="entry name" value="AGP_acyltrn"/>
    <property type="match status" value="1"/>
</dbReference>
<protein>
    <recommendedName>
        <fullName evidence="4">1-acyl-sn-glycerol-3-phosphate acyltransferase</fullName>
        <ecNumber evidence="4">2.3.1.51</ecNumber>
    </recommendedName>
</protein>
<evidence type="ECO:0000256" key="3">
    <source>
        <dbReference type="ARBA" id="ARBA00023315"/>
    </source>
</evidence>
<feature type="domain" description="Phospholipid/glycerol acyltransferase" evidence="5">
    <location>
        <begin position="35"/>
        <end position="147"/>
    </location>
</feature>
<comment type="caution">
    <text evidence="6">The sequence shown here is derived from an EMBL/GenBank/DDBJ whole genome shotgun (WGS) entry which is preliminary data.</text>
</comment>
<sequence length="195" mass="22101">MEMYKIIKSLCKVVFYPKYRIQVEGVENIPKEGPVLICSNHISNYDPIVLGITVPREIYFMAKEELFEKKVIGSFLRKLHAFPVKRGMRDRQALRRALEVLDENHTLGLFPEGTRSKDGTLGKGLAGAGFFALRSQATVIPCAIVGTYKSKDPLRVVYGKPIPMAQLRERKASSQEVTDEIMEGIRHILDKNEHN</sequence>
<dbReference type="AlphaFoldDB" id="A0A0A5G4E2"/>
<evidence type="ECO:0000256" key="2">
    <source>
        <dbReference type="ARBA" id="ARBA00022679"/>
    </source>
</evidence>
<keyword evidence="4" id="KW-0443">Lipid metabolism</keyword>
<evidence type="ECO:0000256" key="4">
    <source>
        <dbReference type="RuleBase" id="RU361267"/>
    </source>
</evidence>
<reference evidence="6 7" key="1">
    <citation type="submission" date="2013-08" db="EMBL/GenBank/DDBJ databases">
        <authorList>
            <person name="Huang J."/>
            <person name="Wang G."/>
        </authorList>
    </citation>
    <scope>NUCLEOTIDE SEQUENCE [LARGE SCALE GENOMIC DNA]</scope>
    <source>
        <strain evidence="6 7">JSM 072002</strain>
    </source>
</reference>
<evidence type="ECO:0000313" key="7">
    <source>
        <dbReference type="Proteomes" id="UP000030401"/>
    </source>
</evidence>
<dbReference type="PANTHER" id="PTHR10434:SF11">
    <property type="entry name" value="1-ACYL-SN-GLYCEROL-3-PHOSPHATE ACYLTRANSFERASE"/>
    <property type="match status" value="1"/>
</dbReference>
<dbReference type="Proteomes" id="UP000030401">
    <property type="component" value="Unassembled WGS sequence"/>
</dbReference>
<dbReference type="Pfam" id="PF01553">
    <property type="entry name" value="Acyltransferase"/>
    <property type="match status" value="1"/>
</dbReference>
<dbReference type="OrthoDB" id="9803035at2"/>
<keyword evidence="2 4" id="KW-0808">Transferase</keyword>
<dbReference type="RefSeq" id="WP_036832950.1">
    <property type="nucleotide sequence ID" value="NZ_AVPG01000004.1"/>
</dbReference>
<keyword evidence="7" id="KW-1185">Reference proteome</keyword>
<proteinExistence type="inferred from homology"/>
<dbReference type="EC" id="2.3.1.51" evidence="4"/>
<dbReference type="GO" id="GO:0016020">
    <property type="term" value="C:membrane"/>
    <property type="evidence" value="ECO:0007669"/>
    <property type="project" value="InterPro"/>
</dbReference>
<keyword evidence="4" id="KW-1208">Phospholipid metabolism</keyword>
<dbReference type="InterPro" id="IPR004552">
    <property type="entry name" value="AGP_acyltrans"/>
</dbReference>
<dbReference type="SMART" id="SM00563">
    <property type="entry name" value="PlsC"/>
    <property type="match status" value="1"/>
</dbReference>
<evidence type="ECO:0000259" key="5">
    <source>
        <dbReference type="SMART" id="SM00563"/>
    </source>
</evidence>
<comment type="domain">
    <text evidence="4">The HXXXXD motif is essential for acyltransferase activity and may constitute the binding site for the phosphate moiety of the glycerol-3-phosphate.</text>
</comment>
<gene>
    <name evidence="6" type="ORF">N784_12870</name>
</gene>
<dbReference type="GO" id="GO:0003841">
    <property type="term" value="F:1-acylglycerol-3-phosphate O-acyltransferase activity"/>
    <property type="evidence" value="ECO:0007669"/>
    <property type="project" value="UniProtKB-UniRule"/>
</dbReference>
<organism evidence="6 7">
    <name type="scientific">Pontibacillus litoralis JSM 072002</name>
    <dbReference type="NCBI Taxonomy" id="1385512"/>
    <lineage>
        <taxon>Bacteria</taxon>
        <taxon>Bacillati</taxon>
        <taxon>Bacillota</taxon>
        <taxon>Bacilli</taxon>
        <taxon>Bacillales</taxon>
        <taxon>Bacillaceae</taxon>
        <taxon>Pontibacillus</taxon>
    </lineage>
</organism>
<evidence type="ECO:0000313" key="6">
    <source>
        <dbReference type="EMBL" id="KGX87981.1"/>
    </source>
</evidence>